<dbReference type="SUPFAM" id="SSF48403">
    <property type="entry name" value="Ankyrin repeat"/>
    <property type="match status" value="1"/>
</dbReference>
<dbReference type="Proteomes" id="UP001610563">
    <property type="component" value="Unassembled WGS sequence"/>
</dbReference>
<name>A0ABR4FJN5_9EURO</name>
<dbReference type="PANTHER" id="PTHR24180">
    <property type="entry name" value="CYCLIN-DEPENDENT KINASE INHIBITOR 2C-RELATED"/>
    <property type="match status" value="1"/>
</dbReference>
<dbReference type="EMBL" id="JBFTWV010000236">
    <property type="protein sequence ID" value="KAL2783434.1"/>
    <property type="molecule type" value="Genomic_DNA"/>
</dbReference>
<dbReference type="InterPro" id="IPR051637">
    <property type="entry name" value="Ank_repeat_dom-contain_49"/>
</dbReference>
<dbReference type="SMART" id="SM00248">
    <property type="entry name" value="ANK"/>
    <property type="match status" value="4"/>
</dbReference>
<protein>
    <submittedName>
        <fullName evidence="4">Ankyrin repeat-containing domain protein</fullName>
    </submittedName>
</protein>
<dbReference type="InterPro" id="IPR002110">
    <property type="entry name" value="Ankyrin_rpt"/>
</dbReference>
<accession>A0ABR4FJN5</accession>
<evidence type="ECO:0000313" key="5">
    <source>
        <dbReference type="Proteomes" id="UP001610563"/>
    </source>
</evidence>
<evidence type="ECO:0000256" key="3">
    <source>
        <dbReference type="PROSITE-ProRule" id="PRU00023"/>
    </source>
</evidence>
<reference evidence="4 5" key="1">
    <citation type="submission" date="2024-07" db="EMBL/GenBank/DDBJ databases">
        <title>Section-level genome sequencing and comparative genomics of Aspergillus sections Usti and Cavernicolus.</title>
        <authorList>
            <consortium name="Lawrence Berkeley National Laboratory"/>
            <person name="Nybo J.L."/>
            <person name="Vesth T.C."/>
            <person name="Theobald S."/>
            <person name="Frisvad J.C."/>
            <person name="Larsen T.O."/>
            <person name="Kjaerboelling I."/>
            <person name="Rothschild-Mancinelli K."/>
            <person name="Lyhne E.K."/>
            <person name="Kogle M.E."/>
            <person name="Barry K."/>
            <person name="Clum A."/>
            <person name="Na H."/>
            <person name="Ledsgaard L."/>
            <person name="Lin J."/>
            <person name="Lipzen A."/>
            <person name="Kuo A."/>
            <person name="Riley R."/>
            <person name="Mondo S."/>
            <person name="Labutti K."/>
            <person name="Haridas S."/>
            <person name="Pangalinan J."/>
            <person name="Salamov A.A."/>
            <person name="Simmons B.A."/>
            <person name="Magnuson J.K."/>
            <person name="Chen J."/>
            <person name="Drula E."/>
            <person name="Henrissat B."/>
            <person name="Wiebenga A."/>
            <person name="Lubbers R.J."/>
            <person name="Gomes A.C."/>
            <person name="Makela M.R."/>
            <person name="Stajich J."/>
            <person name="Grigoriev I.V."/>
            <person name="Mortensen U.H."/>
            <person name="De Vries R.P."/>
            <person name="Baker S.E."/>
            <person name="Andersen M.R."/>
        </authorList>
    </citation>
    <scope>NUCLEOTIDE SEQUENCE [LARGE SCALE GENOMIC DNA]</scope>
    <source>
        <strain evidence="4 5">CBS 209.92</strain>
    </source>
</reference>
<keyword evidence="5" id="KW-1185">Reference proteome</keyword>
<comment type="caution">
    <text evidence="4">The sequence shown here is derived from an EMBL/GenBank/DDBJ whole genome shotgun (WGS) entry which is preliminary data.</text>
</comment>
<evidence type="ECO:0000256" key="1">
    <source>
        <dbReference type="ARBA" id="ARBA00022737"/>
    </source>
</evidence>
<gene>
    <name evidence="4" type="ORF">BJX66DRAFT_318519</name>
</gene>
<proteinExistence type="predicted"/>
<dbReference type="Pfam" id="PF12796">
    <property type="entry name" value="Ank_2"/>
    <property type="match status" value="1"/>
</dbReference>
<keyword evidence="2 3" id="KW-0040">ANK repeat</keyword>
<feature type="repeat" description="ANK" evidence="3">
    <location>
        <begin position="107"/>
        <end position="139"/>
    </location>
</feature>
<evidence type="ECO:0000313" key="4">
    <source>
        <dbReference type="EMBL" id="KAL2783434.1"/>
    </source>
</evidence>
<dbReference type="PROSITE" id="PS50088">
    <property type="entry name" value="ANK_REPEAT"/>
    <property type="match status" value="1"/>
</dbReference>
<dbReference type="InterPro" id="IPR036770">
    <property type="entry name" value="Ankyrin_rpt-contain_sf"/>
</dbReference>
<dbReference type="PANTHER" id="PTHR24180:SF45">
    <property type="entry name" value="POLY [ADP-RIBOSE] POLYMERASE TANKYRASE"/>
    <property type="match status" value="1"/>
</dbReference>
<dbReference type="Gene3D" id="1.25.40.20">
    <property type="entry name" value="Ankyrin repeat-containing domain"/>
    <property type="match status" value="1"/>
</dbReference>
<evidence type="ECO:0000256" key="2">
    <source>
        <dbReference type="ARBA" id="ARBA00023043"/>
    </source>
</evidence>
<organism evidence="4 5">
    <name type="scientific">Aspergillus keveii</name>
    <dbReference type="NCBI Taxonomy" id="714993"/>
    <lineage>
        <taxon>Eukaryota</taxon>
        <taxon>Fungi</taxon>
        <taxon>Dikarya</taxon>
        <taxon>Ascomycota</taxon>
        <taxon>Pezizomycotina</taxon>
        <taxon>Eurotiomycetes</taxon>
        <taxon>Eurotiomycetidae</taxon>
        <taxon>Eurotiales</taxon>
        <taxon>Aspergillaceae</taxon>
        <taxon>Aspergillus</taxon>
        <taxon>Aspergillus subgen. Nidulantes</taxon>
    </lineage>
</organism>
<keyword evidence="1" id="KW-0677">Repeat</keyword>
<sequence length="211" mass="23959">MQNAVVADSTLGLILAVKHARTEMIDYFLAYGAETYVDMSVLPYERKTSLQIACERGDIGLIHLLLQYDEPKRTWLHVAAYYECFDLIQNMSKGKQFENVKNTLDKYGRSPLFFAVVSANFPLVKFLASTGCSLKFVDEEGCNLLHIAATRRMTPIQREDSYKEMIPWLIEQGCDISAHNSHGETPFEYGAKLEAPLWALSLLRLRSQSPQ</sequence>